<protein>
    <submittedName>
        <fullName evidence="1">Uncharacterized protein</fullName>
    </submittedName>
</protein>
<sequence>MATGRVLVFLPLRMMPNMKLFQEKTKERMAEVTMPGPEMGRMIFRKLLKRVLPSTAADSSSSLGRDSKNGTMIQMMKGRATTMWARMRPKWVSTMPMKVKMTNQGTRKVIAGIILTTSSNRLVFFMPKRAMP</sequence>
<reference evidence="1" key="1">
    <citation type="submission" date="2019-08" db="EMBL/GenBank/DDBJ databases">
        <authorList>
            <person name="Kucharzyk K."/>
            <person name="Murdoch R.W."/>
            <person name="Higgins S."/>
            <person name="Loffler F."/>
        </authorList>
    </citation>
    <scope>NUCLEOTIDE SEQUENCE</scope>
</reference>
<proteinExistence type="predicted"/>
<dbReference type="AlphaFoldDB" id="A0A645J5Y2"/>
<dbReference type="EMBL" id="VSSQ01125602">
    <property type="protein sequence ID" value="MPN55884.1"/>
    <property type="molecule type" value="Genomic_DNA"/>
</dbReference>
<organism evidence="1">
    <name type="scientific">bioreactor metagenome</name>
    <dbReference type="NCBI Taxonomy" id="1076179"/>
    <lineage>
        <taxon>unclassified sequences</taxon>
        <taxon>metagenomes</taxon>
        <taxon>ecological metagenomes</taxon>
    </lineage>
</organism>
<gene>
    <name evidence="1" type="ORF">SDC9_203568</name>
</gene>
<accession>A0A645J5Y2</accession>
<name>A0A645J5Y2_9ZZZZ</name>
<evidence type="ECO:0000313" key="1">
    <source>
        <dbReference type="EMBL" id="MPN55884.1"/>
    </source>
</evidence>
<comment type="caution">
    <text evidence="1">The sequence shown here is derived from an EMBL/GenBank/DDBJ whole genome shotgun (WGS) entry which is preliminary data.</text>
</comment>